<accession>A0A941J297</accession>
<dbReference type="Gene3D" id="1.25.40.10">
    <property type="entry name" value="Tetratricopeptide repeat domain"/>
    <property type="match status" value="1"/>
</dbReference>
<evidence type="ECO:0000313" key="1">
    <source>
        <dbReference type="EMBL" id="MBR8644358.1"/>
    </source>
</evidence>
<proteinExistence type="predicted"/>
<sequence>MDFINQAIAITHTTDKIYSERELEILSSLGVMYVAEEQYENAFALLRKALDHLKALPF</sequence>
<dbReference type="Proteomes" id="UP000680045">
    <property type="component" value="Unassembled WGS sequence"/>
</dbReference>
<dbReference type="EMBL" id="JAGTPW010000007">
    <property type="protein sequence ID" value="MBR8644358.1"/>
    <property type="molecule type" value="Genomic_DNA"/>
</dbReference>
<dbReference type="InterPro" id="IPR011990">
    <property type="entry name" value="TPR-like_helical_dom_sf"/>
</dbReference>
<evidence type="ECO:0000313" key="2">
    <source>
        <dbReference type="Proteomes" id="UP000680045"/>
    </source>
</evidence>
<name>A0A941J297_9BACI</name>
<organism evidence="1 2">
    <name type="scientific">Peribacillus frigoritolerans</name>
    <dbReference type="NCBI Taxonomy" id="450367"/>
    <lineage>
        <taxon>Bacteria</taxon>
        <taxon>Bacillati</taxon>
        <taxon>Bacillota</taxon>
        <taxon>Bacilli</taxon>
        <taxon>Bacillales</taxon>
        <taxon>Bacillaceae</taxon>
        <taxon>Peribacillus</taxon>
    </lineage>
</organism>
<dbReference type="AlphaFoldDB" id="A0A941J297"/>
<comment type="caution">
    <text evidence="1">The sequence shown here is derived from an EMBL/GenBank/DDBJ whole genome shotgun (WGS) entry which is preliminary data.</text>
</comment>
<protein>
    <recommendedName>
        <fullName evidence="3">Tetratricopeptide repeat protein</fullName>
    </recommendedName>
</protein>
<reference evidence="1" key="1">
    <citation type="submission" date="2021-04" db="EMBL/GenBank/DDBJ databases">
        <title>Whole genome sequencing of Enterococci isolates from hospitalized patients.</title>
        <authorList>
            <person name="Ogoti B.M."/>
            <person name="Onyambu F.G."/>
        </authorList>
    </citation>
    <scope>NUCLEOTIDE SEQUENCE</scope>
    <source>
        <strain evidence="1">242</strain>
    </source>
</reference>
<evidence type="ECO:0008006" key="3">
    <source>
        <dbReference type="Google" id="ProtNLM"/>
    </source>
</evidence>
<gene>
    <name evidence="1" type="ORF">KEH51_06015</name>
</gene>